<dbReference type="Pfam" id="PF03008">
    <property type="entry name" value="DUF234"/>
    <property type="match status" value="1"/>
</dbReference>
<feature type="domain" description="DUF234" evidence="1">
    <location>
        <begin position="151"/>
        <end position="238"/>
    </location>
</feature>
<dbReference type="EMBL" id="VWLE01000265">
    <property type="protein sequence ID" value="KAA3947992.1"/>
    <property type="molecule type" value="Genomic_DNA"/>
</dbReference>
<dbReference type="InterPro" id="IPR004256">
    <property type="entry name" value="DUF234"/>
</dbReference>
<comment type="caution">
    <text evidence="2">The sequence shown here is derived from an EMBL/GenBank/DDBJ whole genome shotgun (WGS) entry which is preliminary data.</text>
</comment>
<keyword evidence="2" id="KW-0067">ATP-binding</keyword>
<keyword evidence="2" id="KW-0547">Nucleotide-binding</keyword>
<dbReference type="PANTHER" id="PTHR34704:SF1">
    <property type="entry name" value="ATPASE"/>
    <property type="match status" value="1"/>
</dbReference>
<dbReference type="InterPro" id="IPR011335">
    <property type="entry name" value="Restrct_endonuc-II-like"/>
</dbReference>
<organism evidence="2 3">
    <name type="scientific">Bacteroides ovatus</name>
    <dbReference type="NCBI Taxonomy" id="28116"/>
    <lineage>
        <taxon>Bacteria</taxon>
        <taxon>Pseudomonadati</taxon>
        <taxon>Bacteroidota</taxon>
        <taxon>Bacteroidia</taxon>
        <taxon>Bacteroidales</taxon>
        <taxon>Bacteroidaceae</taxon>
        <taxon>Bacteroides</taxon>
    </lineage>
</organism>
<name>A0A5M5BZJ8_BACOV</name>
<feature type="non-terminal residue" evidence="2">
    <location>
        <position position="1"/>
    </location>
</feature>
<evidence type="ECO:0000259" key="1">
    <source>
        <dbReference type="Pfam" id="PF03008"/>
    </source>
</evidence>
<dbReference type="AlphaFoldDB" id="A0A5M5BZJ8"/>
<accession>A0A5M5BZJ8</accession>
<sequence length="273" mass="31369">MTVRPFTPTVLKDILSEYNPGYTAEDLLALYAFTGGVAKYVQLLVDAGATTKTTMLDQIIKADSIFLGEGKAILIEEFGKDYGIYFSILSAIARGKTSRSEIENVVGKEIGGYLTKLEKEYEIISKKQPLFEKSSAKNVRYVIEDNFFTFWFRFIYKYSYMLEIENYGSVKMIIGRDYETFSGLMLERYFKRVLIERQVYTRIGGWWDRKGENEIDIVAENELDDTATFFEVKRKAENIDMEKLEAKAAAFMRATGEFKGYSLSYKGLSMTDM</sequence>
<gene>
    <name evidence="2" type="ORF">F3D71_17155</name>
</gene>
<dbReference type="SUPFAM" id="SSF52980">
    <property type="entry name" value="Restriction endonuclease-like"/>
    <property type="match status" value="1"/>
</dbReference>
<evidence type="ECO:0000313" key="3">
    <source>
        <dbReference type="Proteomes" id="UP000323717"/>
    </source>
</evidence>
<protein>
    <submittedName>
        <fullName evidence="2">ATP-binding protein</fullName>
    </submittedName>
</protein>
<reference evidence="2 3" key="1">
    <citation type="journal article" date="2019" name="Nat. Med.">
        <title>A library of human gut bacterial isolates paired with longitudinal multiomics data enables mechanistic microbiome research.</title>
        <authorList>
            <person name="Poyet M."/>
            <person name="Groussin M."/>
            <person name="Gibbons S.M."/>
            <person name="Avila-Pacheco J."/>
            <person name="Jiang X."/>
            <person name="Kearney S.M."/>
            <person name="Perrotta A.R."/>
            <person name="Berdy B."/>
            <person name="Zhao S."/>
            <person name="Lieberman T.D."/>
            <person name="Swanson P.K."/>
            <person name="Smith M."/>
            <person name="Roesemann S."/>
            <person name="Alexander J.E."/>
            <person name="Rich S.A."/>
            <person name="Livny J."/>
            <person name="Vlamakis H."/>
            <person name="Clish C."/>
            <person name="Bullock K."/>
            <person name="Deik A."/>
            <person name="Scott J."/>
            <person name="Pierce K.A."/>
            <person name="Xavier R.J."/>
            <person name="Alm E.J."/>
        </authorList>
    </citation>
    <scope>NUCLEOTIDE SEQUENCE [LARGE SCALE GENOMIC DNA]</scope>
    <source>
        <strain evidence="2 3">BIOML-A163</strain>
    </source>
</reference>
<dbReference type="Proteomes" id="UP000323717">
    <property type="component" value="Unassembled WGS sequence"/>
</dbReference>
<proteinExistence type="predicted"/>
<dbReference type="PANTHER" id="PTHR34704">
    <property type="entry name" value="ATPASE"/>
    <property type="match status" value="1"/>
</dbReference>
<dbReference type="GO" id="GO:0005524">
    <property type="term" value="F:ATP binding"/>
    <property type="evidence" value="ECO:0007669"/>
    <property type="project" value="UniProtKB-KW"/>
</dbReference>
<evidence type="ECO:0000313" key="2">
    <source>
        <dbReference type="EMBL" id="KAA3947992.1"/>
    </source>
</evidence>